<keyword evidence="3" id="KW-1185">Reference proteome</keyword>
<reference evidence="2 3" key="1">
    <citation type="journal article" date="2021" name="Plant Biotechnol. J.">
        <title>Multi-omics assisted identification of the key and species-specific regulatory components of drought-tolerant mechanisms in Gossypium stocksii.</title>
        <authorList>
            <person name="Yu D."/>
            <person name="Ke L."/>
            <person name="Zhang D."/>
            <person name="Wu Y."/>
            <person name="Sun Y."/>
            <person name="Mei J."/>
            <person name="Sun J."/>
            <person name="Sun Y."/>
        </authorList>
    </citation>
    <scope>NUCLEOTIDE SEQUENCE [LARGE SCALE GENOMIC DNA]</scope>
    <source>
        <strain evidence="3">cv. E1</strain>
        <tissue evidence="2">Leaf</tissue>
    </source>
</reference>
<dbReference type="EMBL" id="JAIQCV010000004">
    <property type="protein sequence ID" value="KAH1106050.1"/>
    <property type="molecule type" value="Genomic_DNA"/>
</dbReference>
<proteinExistence type="predicted"/>
<sequence>MIILIIGLDLDDDFLASFLVDSPPYSDGDVVGIDDGDLQKQSQTHTDVDKDDPIAKKQRSS</sequence>
<accession>A0A9D4AC11</accession>
<organism evidence="2 3">
    <name type="scientific">Gossypium stocksii</name>
    <dbReference type="NCBI Taxonomy" id="47602"/>
    <lineage>
        <taxon>Eukaryota</taxon>
        <taxon>Viridiplantae</taxon>
        <taxon>Streptophyta</taxon>
        <taxon>Embryophyta</taxon>
        <taxon>Tracheophyta</taxon>
        <taxon>Spermatophyta</taxon>
        <taxon>Magnoliopsida</taxon>
        <taxon>eudicotyledons</taxon>
        <taxon>Gunneridae</taxon>
        <taxon>Pentapetalae</taxon>
        <taxon>rosids</taxon>
        <taxon>malvids</taxon>
        <taxon>Malvales</taxon>
        <taxon>Malvaceae</taxon>
        <taxon>Malvoideae</taxon>
        <taxon>Gossypium</taxon>
    </lineage>
</organism>
<evidence type="ECO:0000313" key="3">
    <source>
        <dbReference type="Proteomes" id="UP000828251"/>
    </source>
</evidence>
<feature type="compositionally biased region" description="Basic and acidic residues" evidence="1">
    <location>
        <begin position="46"/>
        <end position="55"/>
    </location>
</feature>
<feature type="region of interest" description="Disordered" evidence="1">
    <location>
        <begin position="30"/>
        <end position="61"/>
    </location>
</feature>
<dbReference type="AlphaFoldDB" id="A0A9D4AC11"/>
<comment type="caution">
    <text evidence="2">The sequence shown here is derived from an EMBL/GenBank/DDBJ whole genome shotgun (WGS) entry which is preliminary data.</text>
</comment>
<dbReference type="Proteomes" id="UP000828251">
    <property type="component" value="Unassembled WGS sequence"/>
</dbReference>
<protein>
    <submittedName>
        <fullName evidence="2">Uncharacterized protein</fullName>
    </submittedName>
</protein>
<evidence type="ECO:0000256" key="1">
    <source>
        <dbReference type="SAM" id="MobiDB-lite"/>
    </source>
</evidence>
<evidence type="ECO:0000313" key="2">
    <source>
        <dbReference type="EMBL" id="KAH1106050.1"/>
    </source>
</evidence>
<gene>
    <name evidence="2" type="ORF">J1N35_009818</name>
</gene>
<name>A0A9D4AC11_9ROSI</name>